<dbReference type="Gene3D" id="2.60.40.10">
    <property type="entry name" value="Immunoglobulins"/>
    <property type="match status" value="1"/>
</dbReference>
<feature type="transmembrane region" description="Helical" evidence="4">
    <location>
        <begin position="751"/>
        <end position="774"/>
    </location>
</feature>
<dbReference type="SUPFAM" id="SSF55874">
    <property type="entry name" value="ATPase domain of HSP90 chaperone/DNA topoisomerase II/histidine kinase"/>
    <property type="match status" value="1"/>
</dbReference>
<keyword evidence="4" id="KW-0472">Membrane</keyword>
<comment type="caution">
    <text evidence="6">The sequence shown here is derived from an EMBL/GenBank/DDBJ whole genome shotgun (WGS) entry which is preliminary data.</text>
</comment>
<sequence length="1026" mass="118047">MAQPYFFRHYQVENGLSNNAIYCSTQDKKGFMWFGTKDGLNRFDGYHFKTYKTENPKYSFHTDLIYCISPDKKGTLWVGSSKGLFYFDYENEKLIPLIDTLKEVKYIQIDNNNQIWFISAFTLWRYNFKTKKLVEFPMAKYFPASSLSMDENGQIWVGTRDGFIQKFNHQTQSFQKYDVFAHSGKVPSKLIQTIFCLGTETIYVGTVNQGLKKFHIPSGTYEDVLIYSKSNNVIHVRDIKPFFPNELWLATESGIFILNTQTHQFTNITKKFLDPFSLTDNAVYSLCKDNEGGIWAGTFFGGVNYYSKRNSLFEKYFADNSSKALSGNVIREICPDKFGNIWIGTEDAGLNKLNPKTGIITQFIPNAGKYSIAYTNIQGLLNVGNDLWIGTFEHGLDIMDIKTGKIRKHYNAGLGKYDLKSNFIMNIYQNKAGEIFVATARTLSKYNPKVDGFELAQEIPYTNFTTSVFEDKKGLLWIGTNTGVFSYNPTNKQRCHYYNDPKKPHSLTNNDINGILEDSQENLWFATEGGGVCKLDKDRKKITSLTMKDGLPSNFVLKVLEDNNKTFWIATSRGLANYNPFSKQIITYTIDNGLLSDQFNYNSGYKDQNGRIYFGSIKGMVTFDPQNVLQAIVKAPIYITDFRVENKEQIIGDKNSFLPKSIIYTDEITLPHDKSSFSIDFTVLSYYSPEMTSFSYFMKGLDKEWTEIKPNRKVYFTNLSPGKYIFKLKASINGSHTPAEKQLVITILSPWWATLGAYILYSIIFIAIVYNVFVSYHIIIQDRKEKEVYEAKIDFFTNLAHEIRTPLTLIKGPIENLLEQVDDIPEIKEDIVLMDRNTNRLILLVSQILDFRKVETNSFSIDFNRLNVSHLLKESYQNFSPLAKKRKLEYTIEYLQEDIYAFVDEEALNKIFSNLFNNAIKFALKKVAIRVLPITEDAINYTIEFENDGLKIPLEKKEKIFEPFYRLKEAKQEGTGIGLALARSLTHLLNGDLYLKATTDDSIVFVLILPINQDRIIVNHSQNHLF</sequence>
<dbReference type="Gene3D" id="3.30.565.10">
    <property type="entry name" value="Histidine kinase-like ATPase, C-terminal domain"/>
    <property type="match status" value="1"/>
</dbReference>
<dbReference type="CDD" id="cd00082">
    <property type="entry name" value="HisKA"/>
    <property type="match status" value="1"/>
</dbReference>
<evidence type="ECO:0000256" key="4">
    <source>
        <dbReference type="SAM" id="Phobius"/>
    </source>
</evidence>
<feature type="domain" description="Histidine kinase" evidence="5">
    <location>
        <begin position="798"/>
        <end position="1013"/>
    </location>
</feature>
<dbReference type="Gene3D" id="2.130.10.10">
    <property type="entry name" value="YVTN repeat-like/Quinoprotein amine dehydrogenase"/>
    <property type="match status" value="2"/>
</dbReference>
<dbReference type="Proteomes" id="UP000245489">
    <property type="component" value="Unassembled WGS sequence"/>
</dbReference>
<dbReference type="PROSITE" id="PS50109">
    <property type="entry name" value="HIS_KIN"/>
    <property type="match status" value="1"/>
</dbReference>
<dbReference type="GO" id="GO:0000155">
    <property type="term" value="F:phosphorelay sensor kinase activity"/>
    <property type="evidence" value="ECO:0007669"/>
    <property type="project" value="InterPro"/>
</dbReference>
<evidence type="ECO:0000313" key="7">
    <source>
        <dbReference type="Proteomes" id="UP000245489"/>
    </source>
</evidence>
<gene>
    <name evidence="6" type="ORF">LV89_03206</name>
</gene>
<dbReference type="EC" id="2.7.13.3" evidence="2"/>
<keyword evidence="7" id="KW-1185">Reference proteome</keyword>
<dbReference type="Gene3D" id="1.10.287.130">
    <property type="match status" value="1"/>
</dbReference>
<dbReference type="InterPro" id="IPR036097">
    <property type="entry name" value="HisK_dim/P_sf"/>
</dbReference>
<dbReference type="Pfam" id="PF00512">
    <property type="entry name" value="HisKA"/>
    <property type="match status" value="1"/>
</dbReference>
<keyword evidence="4" id="KW-0812">Transmembrane</keyword>
<keyword evidence="3" id="KW-0597">Phosphoprotein</keyword>
<dbReference type="InterPro" id="IPR003594">
    <property type="entry name" value="HATPase_dom"/>
</dbReference>
<dbReference type="Pfam" id="PF07494">
    <property type="entry name" value="Reg_prop"/>
    <property type="match status" value="7"/>
</dbReference>
<dbReference type="PRINTS" id="PR00344">
    <property type="entry name" value="BCTRLSENSOR"/>
</dbReference>
<dbReference type="InterPro" id="IPR011110">
    <property type="entry name" value="Reg_prop"/>
</dbReference>
<dbReference type="Pfam" id="PF07495">
    <property type="entry name" value="Y_Y_Y"/>
    <property type="match status" value="1"/>
</dbReference>
<protein>
    <recommendedName>
        <fullName evidence="2">histidine kinase</fullName>
        <ecNumber evidence="2">2.7.13.3</ecNumber>
    </recommendedName>
</protein>
<dbReference type="InterPro" id="IPR015943">
    <property type="entry name" value="WD40/YVTN_repeat-like_dom_sf"/>
</dbReference>
<keyword evidence="4" id="KW-1133">Transmembrane helix</keyword>
<evidence type="ECO:0000256" key="1">
    <source>
        <dbReference type="ARBA" id="ARBA00000085"/>
    </source>
</evidence>
<dbReference type="FunFam" id="2.60.40.10:FF:000791">
    <property type="entry name" value="Two-component system sensor histidine kinase/response regulator"/>
    <property type="match status" value="1"/>
</dbReference>
<accession>A0A316E1P0</accession>
<dbReference type="SMART" id="SM00387">
    <property type="entry name" value="HATPase_c"/>
    <property type="match status" value="1"/>
</dbReference>
<dbReference type="FunFam" id="1.10.287.130:FF:000045">
    <property type="entry name" value="Two-component system sensor histidine kinase/response regulator"/>
    <property type="match status" value="1"/>
</dbReference>
<dbReference type="Pfam" id="PF02518">
    <property type="entry name" value="HATPase_c"/>
    <property type="match status" value="1"/>
</dbReference>
<dbReference type="SUPFAM" id="SSF47384">
    <property type="entry name" value="Homodimeric domain of signal transducing histidine kinase"/>
    <property type="match status" value="1"/>
</dbReference>
<reference evidence="6 7" key="1">
    <citation type="submission" date="2018-05" db="EMBL/GenBank/DDBJ databases">
        <title>Genomic Encyclopedia of Archaeal and Bacterial Type Strains, Phase II (KMG-II): from individual species to whole genera.</title>
        <authorList>
            <person name="Goeker M."/>
        </authorList>
    </citation>
    <scope>NUCLEOTIDE SEQUENCE [LARGE SCALE GENOMIC DNA]</scope>
    <source>
        <strain evidence="6 7">DSM 22214</strain>
    </source>
</reference>
<dbReference type="PANTHER" id="PTHR43547:SF2">
    <property type="entry name" value="HYBRID SIGNAL TRANSDUCTION HISTIDINE KINASE C"/>
    <property type="match status" value="1"/>
</dbReference>
<proteinExistence type="predicted"/>
<dbReference type="InterPro" id="IPR005467">
    <property type="entry name" value="His_kinase_dom"/>
</dbReference>
<dbReference type="PANTHER" id="PTHR43547">
    <property type="entry name" value="TWO-COMPONENT HISTIDINE KINASE"/>
    <property type="match status" value="1"/>
</dbReference>
<dbReference type="InterPro" id="IPR036890">
    <property type="entry name" value="HATPase_C_sf"/>
</dbReference>
<dbReference type="InterPro" id="IPR013783">
    <property type="entry name" value="Ig-like_fold"/>
</dbReference>
<comment type="catalytic activity">
    <reaction evidence="1">
        <text>ATP + protein L-histidine = ADP + protein N-phospho-L-histidine.</text>
        <dbReference type="EC" id="2.7.13.3"/>
    </reaction>
</comment>
<dbReference type="EMBL" id="QGGO01000017">
    <property type="protein sequence ID" value="PWK23389.1"/>
    <property type="molecule type" value="Genomic_DNA"/>
</dbReference>
<evidence type="ECO:0000256" key="2">
    <source>
        <dbReference type="ARBA" id="ARBA00012438"/>
    </source>
</evidence>
<dbReference type="CDD" id="cd00075">
    <property type="entry name" value="HATPase"/>
    <property type="match status" value="1"/>
</dbReference>
<evidence type="ECO:0000256" key="3">
    <source>
        <dbReference type="ARBA" id="ARBA00022553"/>
    </source>
</evidence>
<dbReference type="InterPro" id="IPR004358">
    <property type="entry name" value="Sig_transdc_His_kin-like_C"/>
</dbReference>
<dbReference type="InterPro" id="IPR011123">
    <property type="entry name" value="Y_Y_Y"/>
</dbReference>
<organism evidence="6 7">
    <name type="scientific">Arcicella aurantiaca</name>
    <dbReference type="NCBI Taxonomy" id="591202"/>
    <lineage>
        <taxon>Bacteria</taxon>
        <taxon>Pseudomonadati</taxon>
        <taxon>Bacteroidota</taxon>
        <taxon>Cytophagia</taxon>
        <taxon>Cytophagales</taxon>
        <taxon>Flectobacillaceae</taxon>
        <taxon>Arcicella</taxon>
    </lineage>
</organism>
<dbReference type="SUPFAM" id="SSF63829">
    <property type="entry name" value="Calcium-dependent phosphotriesterase"/>
    <property type="match status" value="3"/>
</dbReference>
<evidence type="ECO:0000259" key="5">
    <source>
        <dbReference type="PROSITE" id="PS50109"/>
    </source>
</evidence>
<name>A0A316E1P0_9BACT</name>
<evidence type="ECO:0000313" key="6">
    <source>
        <dbReference type="EMBL" id="PWK23389.1"/>
    </source>
</evidence>
<dbReference type="InterPro" id="IPR003661">
    <property type="entry name" value="HisK_dim/P_dom"/>
</dbReference>
<dbReference type="SMART" id="SM00388">
    <property type="entry name" value="HisKA"/>
    <property type="match status" value="1"/>
</dbReference>
<dbReference type="AlphaFoldDB" id="A0A316E1P0"/>